<dbReference type="GO" id="GO:0005886">
    <property type="term" value="C:plasma membrane"/>
    <property type="evidence" value="ECO:0007669"/>
    <property type="project" value="UniProtKB-SubCell"/>
</dbReference>
<evidence type="ECO:0000313" key="7">
    <source>
        <dbReference type="EMBL" id="GGM44312.1"/>
    </source>
</evidence>
<feature type="transmembrane region" description="Helical" evidence="6">
    <location>
        <begin position="21"/>
        <end position="43"/>
    </location>
</feature>
<feature type="transmembrane region" description="Helical" evidence="6">
    <location>
        <begin position="260"/>
        <end position="289"/>
    </location>
</feature>
<evidence type="ECO:0000256" key="5">
    <source>
        <dbReference type="ARBA" id="ARBA00023136"/>
    </source>
</evidence>
<dbReference type="PANTHER" id="PTHR30250:SF11">
    <property type="entry name" value="O-ANTIGEN TRANSPORTER-RELATED"/>
    <property type="match status" value="1"/>
</dbReference>
<name>A0A8J3CBS1_9PSEU</name>
<feature type="transmembrane region" description="Helical" evidence="6">
    <location>
        <begin position="301"/>
        <end position="331"/>
    </location>
</feature>
<accession>A0A8J3CBS1</accession>
<dbReference type="EMBL" id="BMMK01000004">
    <property type="protein sequence ID" value="GGM44312.1"/>
    <property type="molecule type" value="Genomic_DNA"/>
</dbReference>
<dbReference type="PANTHER" id="PTHR30250">
    <property type="entry name" value="PST FAMILY PREDICTED COLANIC ACID TRANSPORTER"/>
    <property type="match status" value="1"/>
</dbReference>
<dbReference type="InterPro" id="IPR050833">
    <property type="entry name" value="Poly_Biosynth_Transport"/>
</dbReference>
<feature type="transmembrane region" description="Helical" evidence="6">
    <location>
        <begin position="90"/>
        <end position="113"/>
    </location>
</feature>
<keyword evidence="5 6" id="KW-0472">Membrane</keyword>
<keyword evidence="8" id="KW-1185">Reference proteome</keyword>
<evidence type="ECO:0000256" key="2">
    <source>
        <dbReference type="ARBA" id="ARBA00022475"/>
    </source>
</evidence>
<feature type="transmembrane region" description="Helical" evidence="6">
    <location>
        <begin position="119"/>
        <end position="142"/>
    </location>
</feature>
<evidence type="ECO:0000256" key="6">
    <source>
        <dbReference type="SAM" id="Phobius"/>
    </source>
</evidence>
<organism evidence="7 8">
    <name type="scientific">Longimycelium tulufanense</name>
    <dbReference type="NCBI Taxonomy" id="907463"/>
    <lineage>
        <taxon>Bacteria</taxon>
        <taxon>Bacillati</taxon>
        <taxon>Actinomycetota</taxon>
        <taxon>Actinomycetes</taxon>
        <taxon>Pseudonocardiales</taxon>
        <taxon>Pseudonocardiaceae</taxon>
        <taxon>Longimycelium</taxon>
    </lineage>
</organism>
<evidence type="ECO:0008006" key="9">
    <source>
        <dbReference type="Google" id="ProtNLM"/>
    </source>
</evidence>
<evidence type="ECO:0000256" key="1">
    <source>
        <dbReference type="ARBA" id="ARBA00004651"/>
    </source>
</evidence>
<reference evidence="7" key="2">
    <citation type="submission" date="2020-09" db="EMBL/GenBank/DDBJ databases">
        <authorList>
            <person name="Sun Q."/>
            <person name="Zhou Y."/>
        </authorList>
    </citation>
    <scope>NUCLEOTIDE SEQUENCE</scope>
    <source>
        <strain evidence="7">CGMCC 4.5737</strain>
    </source>
</reference>
<dbReference type="Proteomes" id="UP000637578">
    <property type="component" value="Unassembled WGS sequence"/>
</dbReference>
<feature type="transmembrane region" description="Helical" evidence="6">
    <location>
        <begin position="401"/>
        <end position="421"/>
    </location>
</feature>
<protein>
    <recommendedName>
        <fullName evidence="9">Polysaccharide biosynthesis protein</fullName>
    </recommendedName>
</protein>
<feature type="transmembrane region" description="Helical" evidence="6">
    <location>
        <begin position="184"/>
        <end position="205"/>
    </location>
</feature>
<feature type="transmembrane region" description="Helical" evidence="6">
    <location>
        <begin position="343"/>
        <end position="368"/>
    </location>
</feature>
<keyword evidence="4 6" id="KW-1133">Transmembrane helix</keyword>
<comment type="subcellular location">
    <subcellularLocation>
        <location evidence="1">Cell membrane</location>
        <topology evidence="1">Multi-pass membrane protein</topology>
    </subcellularLocation>
</comment>
<feature type="transmembrane region" description="Helical" evidence="6">
    <location>
        <begin position="375"/>
        <end position="395"/>
    </location>
</feature>
<evidence type="ECO:0000256" key="4">
    <source>
        <dbReference type="ARBA" id="ARBA00022989"/>
    </source>
</evidence>
<gene>
    <name evidence="7" type="ORF">GCM10012275_14160</name>
</gene>
<sequence length="442" mass="45135">MKAEASVSGTEMPAVGRSVGTVGIALLVAVGLGYVVLIAVGRLLSPADYAIFMTFWGVVFGVGATLAPLEQETSRQAALAAVHGQRAGATVLRTVAVGAAAAAVFGLLILVPAMNERLFSGYGALAVVAGVAGVAFAPQYGVRGLLMGQHRVRFYGGLIVAEAGLRLVLLGAVVLAVVTGLVPVVGVVPAAITVAVGSFAWLLFVRPATTAVDRHIPGERWSGVTQRVVVLMASAGLTATVITGYPAMVRLLAGGDLTPLGALFAALMILRFPLLLMSPLQAMAVPLVVRLSHSDDGRHRLRVLLAQGIVGSILIAAVGAVLGALVGPWGVRFLLGPRYHVDAWAAGGLLASSVLLTAIQLLCAVLIARTQVHRVLLTWAVIAATSAVVLVAWPATPLVRAVLGLVLAPALGLGVAVACVLRHDAGPSRLPHGSDEAPEGGR</sequence>
<feature type="transmembrane region" description="Helical" evidence="6">
    <location>
        <begin position="49"/>
        <end position="69"/>
    </location>
</feature>
<reference evidence="7" key="1">
    <citation type="journal article" date="2014" name="Int. J. Syst. Evol. Microbiol.">
        <title>Complete genome sequence of Corynebacterium casei LMG S-19264T (=DSM 44701T), isolated from a smear-ripened cheese.</title>
        <authorList>
            <consortium name="US DOE Joint Genome Institute (JGI-PGF)"/>
            <person name="Walter F."/>
            <person name="Albersmeier A."/>
            <person name="Kalinowski J."/>
            <person name="Ruckert C."/>
        </authorList>
    </citation>
    <scope>NUCLEOTIDE SEQUENCE</scope>
    <source>
        <strain evidence="7">CGMCC 4.5737</strain>
    </source>
</reference>
<feature type="transmembrane region" description="Helical" evidence="6">
    <location>
        <begin position="228"/>
        <end position="248"/>
    </location>
</feature>
<keyword evidence="3 6" id="KW-0812">Transmembrane</keyword>
<evidence type="ECO:0000313" key="8">
    <source>
        <dbReference type="Proteomes" id="UP000637578"/>
    </source>
</evidence>
<evidence type="ECO:0000256" key="3">
    <source>
        <dbReference type="ARBA" id="ARBA00022692"/>
    </source>
</evidence>
<feature type="transmembrane region" description="Helical" evidence="6">
    <location>
        <begin position="154"/>
        <end position="178"/>
    </location>
</feature>
<comment type="caution">
    <text evidence="7">The sequence shown here is derived from an EMBL/GenBank/DDBJ whole genome shotgun (WGS) entry which is preliminary data.</text>
</comment>
<keyword evidence="2" id="KW-1003">Cell membrane</keyword>
<dbReference type="AlphaFoldDB" id="A0A8J3CBS1"/>
<proteinExistence type="predicted"/>